<reference evidence="4" key="1">
    <citation type="submission" date="2023-10" db="EMBL/GenBank/DDBJ databases">
        <title>Genome assembly of Pristionchus species.</title>
        <authorList>
            <person name="Yoshida K."/>
            <person name="Sommer R.J."/>
        </authorList>
    </citation>
    <scope>NUCLEOTIDE SEQUENCE</scope>
    <source>
        <strain evidence="4">RS5133</strain>
    </source>
</reference>
<sequence length="787" mass="84330">LFRRVRAMDFSKMEDAVYGGDLENDAELLAELEALSGGGVPAAPTRRPAPAAPPAPIRRAPEPVAAPPSRQAPKRELNAKDLERAMRADAEVEGEEGELDEAGLDEELAALLGEEIGGASEAPPPPPVPARAAPQAPPPSHAPPALPPHGASHAAAAAAALPQQETQAGYLRRLGDHYAKLQAAETNQLKANRYKRSVDKCRELERAVSAGRPIDASEIPPAPVNFGAAAPATSAPAPSPSPVPAPPPPKVERQMPQASEPVPELTGEDAKMAHIKGLLMRRRGLFVENAKAAIAAGDKTSAQEFIEASKQFDEAIAALATVSADDIDPAEIPPSPPPYRKKAVVDNKPPRTFEQGLQQRKARFDAMAEEHMAKGDERRCRMYQRQAAAYADAIKTAAKGQPVNLADLPTYPDFKPLPQQVVAPAAAAARPKPAASAMSPAAASAAASTAAARSGVNDQLAFVLERQRQFKVAALAAKNAGNMELAKKYLTEAKGFDRMITACQSGLNVDITKTPIPPQVSTSKATLQPHIEGADGSERASTSGDHDSVLATLEKDLITQVQVAENNRLRFTRLGDVAKVRQFEDWAKAAKQDLMLVREVARRGLKTPKFHREQRQIPSADFFPDLAEDVLELNILNAVDVPLPAGYESEHANLFVRYTLPYPTDTPQTGKTKTAQGSRSPNWNETIVLQIGSKKARGNKLLRVLKRLPLKLEVYQKGGFLRSDKLIGTGECKLDGLEIKAEVEEGTPLKEGRKATGGVISARVRVREPLGDAKSGARVINWLVIDV</sequence>
<dbReference type="InterPro" id="IPR006608">
    <property type="entry name" value="CC2D1A/B_DM14"/>
</dbReference>
<dbReference type="SMART" id="SM00685">
    <property type="entry name" value="DM14"/>
    <property type="match status" value="2"/>
</dbReference>
<comment type="caution">
    <text evidence="4">The sequence shown here is derived from an EMBL/GenBank/DDBJ whole genome shotgun (WGS) entry which is preliminary data.</text>
</comment>
<dbReference type="InterPro" id="IPR039725">
    <property type="entry name" value="CC2D1A/B"/>
</dbReference>
<proteinExistence type="inferred from homology"/>
<keyword evidence="5" id="KW-1185">Reference proteome</keyword>
<comment type="similarity">
    <text evidence="1">Belongs to the CC2D1 family.</text>
</comment>
<evidence type="ECO:0000256" key="1">
    <source>
        <dbReference type="ARBA" id="ARBA00010672"/>
    </source>
</evidence>
<evidence type="ECO:0000256" key="2">
    <source>
        <dbReference type="SAM" id="MobiDB-lite"/>
    </source>
</evidence>
<dbReference type="PANTHER" id="PTHR13076">
    <property type="entry name" value="COILED-COIL AND C2 DOMAIN-CONTAINING PROTEIN 1-LIKE"/>
    <property type="match status" value="1"/>
</dbReference>
<dbReference type="Gene3D" id="2.60.40.150">
    <property type="entry name" value="C2 domain"/>
    <property type="match status" value="1"/>
</dbReference>
<dbReference type="EMBL" id="BTSY01000005">
    <property type="protein sequence ID" value="GMT30968.1"/>
    <property type="molecule type" value="Genomic_DNA"/>
</dbReference>
<feature type="compositionally biased region" description="Low complexity" evidence="2">
    <location>
        <begin position="37"/>
        <end position="49"/>
    </location>
</feature>
<dbReference type="PANTHER" id="PTHR13076:SF9">
    <property type="entry name" value="COILED-COIL AND C2 DOMAIN-CONTAINING PROTEIN 1-LIKE"/>
    <property type="match status" value="1"/>
</dbReference>
<feature type="compositionally biased region" description="Basic and acidic residues" evidence="2">
    <location>
        <begin position="73"/>
        <end position="90"/>
    </location>
</feature>
<dbReference type="Proteomes" id="UP001432322">
    <property type="component" value="Unassembled WGS sequence"/>
</dbReference>
<dbReference type="Pfam" id="PF21528">
    <property type="entry name" value="CC2D1A-B_DM14"/>
    <property type="match status" value="2"/>
</dbReference>
<evidence type="ECO:0000313" key="4">
    <source>
        <dbReference type="EMBL" id="GMT30968.1"/>
    </source>
</evidence>
<feature type="compositionally biased region" description="Low complexity" evidence="2">
    <location>
        <begin position="109"/>
        <end position="121"/>
    </location>
</feature>
<dbReference type="InterPro" id="IPR000008">
    <property type="entry name" value="C2_dom"/>
</dbReference>
<dbReference type="GO" id="GO:0001227">
    <property type="term" value="F:DNA-binding transcription repressor activity, RNA polymerase II-specific"/>
    <property type="evidence" value="ECO:0007669"/>
    <property type="project" value="InterPro"/>
</dbReference>
<feature type="compositionally biased region" description="Pro residues" evidence="2">
    <location>
        <begin position="122"/>
        <end position="147"/>
    </location>
</feature>
<evidence type="ECO:0000259" key="3">
    <source>
        <dbReference type="PROSITE" id="PS50004"/>
    </source>
</evidence>
<dbReference type="SUPFAM" id="SSF49562">
    <property type="entry name" value="C2 domain (Calcium/lipid-binding domain, CaLB)"/>
    <property type="match status" value="1"/>
</dbReference>
<dbReference type="InterPro" id="IPR035892">
    <property type="entry name" value="C2_domain_sf"/>
</dbReference>
<dbReference type="SMART" id="SM00239">
    <property type="entry name" value="C2"/>
    <property type="match status" value="1"/>
</dbReference>
<feature type="domain" description="C2" evidence="3">
    <location>
        <begin position="612"/>
        <end position="747"/>
    </location>
</feature>
<gene>
    <name evidence="4" type="ORF">PFISCL1PPCAC_22265</name>
</gene>
<name>A0AAV5WJZ4_9BILA</name>
<dbReference type="PROSITE" id="PS50004">
    <property type="entry name" value="C2"/>
    <property type="match status" value="1"/>
</dbReference>
<feature type="region of interest" description="Disordered" evidence="2">
    <location>
        <begin position="37"/>
        <end position="163"/>
    </location>
</feature>
<feature type="compositionally biased region" description="Pro residues" evidence="2">
    <location>
        <begin position="237"/>
        <end position="249"/>
    </location>
</feature>
<feature type="compositionally biased region" description="Acidic residues" evidence="2">
    <location>
        <begin position="91"/>
        <end position="108"/>
    </location>
</feature>
<dbReference type="AlphaFoldDB" id="A0AAV5WJZ4"/>
<protein>
    <recommendedName>
        <fullName evidence="3">C2 domain-containing protein</fullName>
    </recommendedName>
</protein>
<organism evidence="4 5">
    <name type="scientific">Pristionchus fissidentatus</name>
    <dbReference type="NCBI Taxonomy" id="1538716"/>
    <lineage>
        <taxon>Eukaryota</taxon>
        <taxon>Metazoa</taxon>
        <taxon>Ecdysozoa</taxon>
        <taxon>Nematoda</taxon>
        <taxon>Chromadorea</taxon>
        <taxon>Rhabditida</taxon>
        <taxon>Rhabditina</taxon>
        <taxon>Diplogasteromorpha</taxon>
        <taxon>Diplogasteroidea</taxon>
        <taxon>Neodiplogasteridae</taxon>
        <taxon>Pristionchus</taxon>
    </lineage>
</organism>
<accession>A0AAV5WJZ4</accession>
<feature type="region of interest" description="Disordered" evidence="2">
    <location>
        <begin position="207"/>
        <end position="264"/>
    </location>
</feature>
<feature type="non-terminal residue" evidence="4">
    <location>
        <position position="1"/>
    </location>
</feature>
<dbReference type="Pfam" id="PF00168">
    <property type="entry name" value="C2"/>
    <property type="match status" value="1"/>
</dbReference>
<feature type="compositionally biased region" description="Low complexity" evidence="2">
    <location>
        <begin position="148"/>
        <end position="162"/>
    </location>
</feature>
<evidence type="ECO:0000313" key="5">
    <source>
        <dbReference type="Proteomes" id="UP001432322"/>
    </source>
</evidence>